<dbReference type="EMBL" id="NRHA01000004">
    <property type="protein sequence ID" value="PCC55175.1"/>
    <property type="molecule type" value="Genomic_DNA"/>
</dbReference>
<dbReference type="EMBL" id="NRGQ01000011">
    <property type="protein sequence ID" value="PCC42887.1"/>
    <property type="molecule type" value="Genomic_DNA"/>
</dbReference>
<dbReference type="EMBL" id="FXYZ01000001">
    <property type="protein sequence ID" value="SMX64008.1"/>
    <property type="molecule type" value="Genomic_DNA"/>
</dbReference>
<dbReference type="Proteomes" id="UP000217564">
    <property type="component" value="Unassembled WGS sequence"/>
</dbReference>
<evidence type="ECO:0000313" key="4">
    <source>
        <dbReference type="EMBL" id="PCC45114.1"/>
    </source>
</evidence>
<evidence type="ECO:0000313" key="16">
    <source>
        <dbReference type="Proteomes" id="UP000282731"/>
    </source>
</evidence>
<reference evidence="2 16" key="6">
    <citation type="submission" date="2017-12" db="EMBL/GenBank/DDBJ databases">
        <authorList>
            <person name="Levesque S."/>
        </authorList>
    </citation>
    <scope>NUCLEOTIDE SEQUENCE [LARGE SCALE GENOMIC DNA]</scope>
    <source>
        <strain evidence="2 16">SMQ-1420</strain>
    </source>
</reference>
<dbReference type="Proteomes" id="UP000234525">
    <property type="component" value="Unassembled WGS sequence"/>
</dbReference>
<dbReference type="Proteomes" id="UP000234327">
    <property type="component" value="Unassembled WGS sequence"/>
</dbReference>
<name>A0A1D7W860_BREAU</name>
<dbReference type="Proteomes" id="UP000094793">
    <property type="component" value="Chromosome"/>
</dbReference>
<dbReference type="EMBL" id="CP025334">
    <property type="protein sequence ID" value="AZT98661.1"/>
    <property type="molecule type" value="Genomic_DNA"/>
</dbReference>
<dbReference type="EMBL" id="CP017150">
    <property type="protein sequence ID" value="AOP55229.1"/>
    <property type="molecule type" value="Genomic_DNA"/>
</dbReference>
<dbReference type="RefSeq" id="WP_069601011.1">
    <property type="nucleotide sequence ID" value="NZ_BJME01000002.1"/>
</dbReference>
<sequence length="112" mass="12056">MLKALAAVPGMPDYDGADLVEFVNEILPQHPDAFDILDVTLEGGYTTGELELAIFAPDTRVSYDDFPDAYELQEAEEASVGLPRGLALFSDQIANLGYTIGGPQLSDYETIG</sequence>
<accession>A0A2A3YUB6</accession>
<organism evidence="1 9">
    <name type="scientific">Brevibacterium aurantiacum</name>
    <dbReference type="NCBI Taxonomy" id="273384"/>
    <lineage>
        <taxon>Bacteria</taxon>
        <taxon>Bacillati</taxon>
        <taxon>Actinomycetota</taxon>
        <taxon>Actinomycetes</taxon>
        <taxon>Micrococcales</taxon>
        <taxon>Brevibacteriaceae</taxon>
        <taxon>Brevibacterium</taxon>
    </lineage>
</organism>
<evidence type="ECO:0000313" key="14">
    <source>
        <dbReference type="Proteomes" id="UP000234327"/>
    </source>
</evidence>
<reference evidence="2 16" key="7">
    <citation type="submission" date="2019-01" db="EMBL/GenBank/DDBJ databases">
        <title>Comparative genomic analysis of Brevibacterium aurantiacum sheds light on its evolution and its adaptation to smear-ripened cheeses.</title>
        <authorList>
            <person name="Moineau S."/>
        </authorList>
    </citation>
    <scope>NUCLEOTIDE SEQUENCE [LARGE SCALE GENOMIC DNA]</scope>
    <source>
        <strain evidence="2 16">SMQ-1420</strain>
    </source>
</reference>
<reference evidence="1" key="1">
    <citation type="submission" date="2016-09" db="EMBL/GenBank/DDBJ databases">
        <title>Complete Genome Sequence of Brevibacterium aurantiacum SMQ-1335.</title>
        <authorList>
            <person name="de Melo A.G."/>
            <person name="Labrie S.J."/>
            <person name="Dumaresq J."/>
            <person name="Roberts R.J."/>
            <person name="Tremblay D.M."/>
            <person name="Moineau S."/>
        </authorList>
    </citation>
    <scope>NUCLEOTIDE SEQUENCE</scope>
    <source>
        <strain evidence="1">SMQ-1335</strain>
    </source>
</reference>
<reference evidence="9" key="2">
    <citation type="submission" date="2016-09" db="EMBL/GenBank/DDBJ databases">
        <title>Complete Genome Sequence of Brevibacterium linens SMQ-1335.</title>
        <authorList>
            <person name="de Melo A.G."/>
            <person name="Labrie S.J."/>
            <person name="Dumaresq J."/>
            <person name="Roberts R.J."/>
            <person name="Tremblay D.M."/>
            <person name="Moineau S."/>
        </authorList>
    </citation>
    <scope>NUCLEOTIDE SEQUENCE [LARGE SCALE GENOMIC DNA]</scope>
    <source>
        <strain evidence="9">SMQ-1335</strain>
    </source>
</reference>
<evidence type="ECO:0000313" key="6">
    <source>
        <dbReference type="EMBL" id="SMX64008.1"/>
    </source>
</evidence>
<evidence type="ECO:0000313" key="3">
    <source>
        <dbReference type="EMBL" id="PCC42887.1"/>
    </source>
</evidence>
<evidence type="ECO:0000313" key="15">
    <source>
        <dbReference type="Proteomes" id="UP000234525"/>
    </source>
</evidence>
<evidence type="ECO:0000313" key="1">
    <source>
        <dbReference type="EMBL" id="AOP55229.1"/>
    </source>
</evidence>
<dbReference type="GeneID" id="60907776"/>
<dbReference type="Proteomes" id="UP000282731">
    <property type="component" value="Chromosome"/>
</dbReference>
<dbReference type="EMBL" id="NRGP01000031">
    <property type="protein sequence ID" value="PCC45114.1"/>
    <property type="molecule type" value="Genomic_DNA"/>
</dbReference>
<accession>A0A2H1ISJ3</accession>
<dbReference type="KEGG" id="blin:BLSMQ_3529"/>
<accession>A0A1D7W860</accession>
<dbReference type="EMBL" id="FXZG01000025">
    <property type="protein sequence ID" value="SMX99157.1"/>
    <property type="molecule type" value="Genomic_DNA"/>
</dbReference>
<evidence type="ECO:0000313" key="5">
    <source>
        <dbReference type="EMBL" id="PCC55175.1"/>
    </source>
</evidence>
<dbReference type="EMBL" id="FXZB01000010">
    <property type="protein sequence ID" value="SMX77952.1"/>
    <property type="molecule type" value="Genomic_DNA"/>
</dbReference>
<gene>
    <name evidence="7" type="ORF">BAUR9175_01629</name>
    <name evidence="8" type="ORF">BAUR920_03209</name>
    <name evidence="6" type="ORF">BAURA63_00339</name>
    <name evidence="1" type="ORF">BLSMQ_3529</name>
    <name evidence="5" type="ORF">CIK59_02415</name>
    <name evidence="4" type="ORF">CIK64_17555</name>
    <name evidence="3" type="ORF">CIK65_10190</name>
    <name evidence="2" type="ORF">CXR27_17925</name>
</gene>
<evidence type="ECO:0000313" key="13">
    <source>
        <dbReference type="Proteomes" id="UP000234289"/>
    </source>
</evidence>
<evidence type="ECO:0000313" key="7">
    <source>
        <dbReference type="EMBL" id="SMX77952.1"/>
    </source>
</evidence>
<evidence type="ECO:0000313" key="11">
    <source>
        <dbReference type="Proteomes" id="UP000217881"/>
    </source>
</evidence>
<proteinExistence type="predicted"/>
<dbReference type="Proteomes" id="UP000218620">
    <property type="component" value="Unassembled WGS sequence"/>
</dbReference>
<evidence type="ECO:0000313" key="9">
    <source>
        <dbReference type="Proteomes" id="UP000094793"/>
    </source>
</evidence>
<reference evidence="13 15" key="5">
    <citation type="submission" date="2017-03" db="EMBL/GenBank/DDBJ databases">
        <authorList>
            <person name="Monnet C."/>
        </authorList>
    </citation>
    <scope>NUCLEOTIDE SEQUENCE [LARGE SCALE GENOMIC DNA]</scope>
    <source>
        <strain evidence="15">ATCC 9175</strain>
        <strain evidence="13">CNRZ 920</strain>
    </source>
</reference>
<keyword evidence="15" id="KW-1185">Reference proteome</keyword>
<evidence type="ECO:0000313" key="2">
    <source>
        <dbReference type="EMBL" id="AZT98661.1"/>
    </source>
</evidence>
<dbReference type="Proteomes" id="UP000217881">
    <property type="component" value="Unassembled WGS sequence"/>
</dbReference>
<reference evidence="6 14" key="4">
    <citation type="submission" date="2017-03" db="EMBL/GenBank/DDBJ databases">
        <authorList>
            <person name="Afonso C.L."/>
            <person name="Miller P.J."/>
            <person name="Scott M.A."/>
            <person name="Spackman E."/>
            <person name="Goraichik I."/>
            <person name="Dimitrov K.M."/>
            <person name="Suarez D.L."/>
            <person name="Swayne D.E."/>
        </authorList>
    </citation>
    <scope>NUCLEOTIDE SEQUENCE [LARGE SCALE GENOMIC DNA]</scope>
    <source>
        <strain evidence="6">6</strain>
        <strain evidence="14">6(3)</strain>
        <strain evidence="7">ATCC 9175</strain>
        <strain evidence="8">CNRZ 920</strain>
    </source>
</reference>
<protein>
    <submittedName>
        <fullName evidence="1">Uncharacterized protein</fullName>
    </submittedName>
</protein>
<dbReference type="AlphaFoldDB" id="A0A1D7W860"/>
<evidence type="ECO:0000313" key="10">
    <source>
        <dbReference type="Proteomes" id="UP000217564"/>
    </source>
</evidence>
<reference evidence="10 11" key="3">
    <citation type="journal article" date="2017" name="Elife">
        <title>Extensive horizontal gene transfer in cheese-associated bacteria.</title>
        <authorList>
            <person name="Bonham K.S."/>
            <person name="Wolfe B.E."/>
            <person name="Dutton R.J."/>
        </authorList>
    </citation>
    <scope>NUCLEOTIDE SEQUENCE [LARGE SCALE GENOMIC DNA]</scope>
    <source>
        <strain evidence="5 11">738_8</strain>
        <strain evidence="4 10">947_7</strain>
        <strain evidence="3 12">962_8</strain>
    </source>
</reference>
<dbReference type="Proteomes" id="UP000234289">
    <property type="component" value="Unassembled WGS sequence"/>
</dbReference>
<evidence type="ECO:0000313" key="8">
    <source>
        <dbReference type="EMBL" id="SMX99157.1"/>
    </source>
</evidence>
<evidence type="ECO:0000313" key="12">
    <source>
        <dbReference type="Proteomes" id="UP000218620"/>
    </source>
</evidence>